<dbReference type="EMBL" id="LJUJ01000001">
    <property type="protein sequence ID" value="KPK64728.1"/>
    <property type="molecule type" value="Genomic_DNA"/>
</dbReference>
<dbReference type="Gene3D" id="1.10.10.10">
    <property type="entry name" value="Winged helix-like DNA-binding domain superfamily/Winged helix DNA-binding domain"/>
    <property type="match status" value="1"/>
</dbReference>
<accession>A0A0S8FVN5</accession>
<dbReference type="SUPFAM" id="SSF46785">
    <property type="entry name" value="Winged helix' DNA-binding domain"/>
    <property type="match status" value="1"/>
</dbReference>
<dbReference type="AlphaFoldDB" id="A0A0S8FVN5"/>
<dbReference type="InterPro" id="IPR036390">
    <property type="entry name" value="WH_DNA-bd_sf"/>
</dbReference>
<reference evidence="1 2" key="1">
    <citation type="journal article" date="2015" name="Microbiome">
        <title>Genomic resolution of linkages in carbon, nitrogen, and sulfur cycling among widespread estuary sediment bacteria.</title>
        <authorList>
            <person name="Baker B.J."/>
            <person name="Lazar C.S."/>
            <person name="Teske A.P."/>
            <person name="Dick G.J."/>
        </authorList>
    </citation>
    <scope>NUCLEOTIDE SEQUENCE [LARGE SCALE GENOMIC DNA]</scope>
    <source>
        <strain evidence="1">SM23_42</strain>
    </source>
</reference>
<sequence>MTNTEIRREILRMLYECFKEHPYNRMTSNELKETLNIGQKELQFNVIYLEEKGLLELQKPLEGSLFVGARITPKGIDLVEDEIQLDIVFPAQSTETSISTEIFDELQHLIHETSKSNEINPDTKELIVEEIAEIQKQLKLSEPSYAEVKKLTERIKNHNSDIGRRLLAIIRKPDIARALSNSAKKELGI</sequence>
<comment type="caution">
    <text evidence="1">The sequence shown here is derived from an EMBL/GenBank/DDBJ whole genome shotgun (WGS) entry which is preliminary data.</text>
</comment>
<proteinExistence type="predicted"/>
<evidence type="ECO:0000313" key="2">
    <source>
        <dbReference type="Proteomes" id="UP000051373"/>
    </source>
</evidence>
<protein>
    <submittedName>
        <fullName evidence="1">Uncharacterized protein</fullName>
    </submittedName>
</protein>
<gene>
    <name evidence="1" type="ORF">AMJ83_00610</name>
</gene>
<dbReference type="Proteomes" id="UP000051373">
    <property type="component" value="Unassembled WGS sequence"/>
</dbReference>
<organism evidence="1 2">
    <name type="scientific">candidate division WOR_3 bacterium SM23_42</name>
    <dbReference type="NCBI Taxonomy" id="1703779"/>
    <lineage>
        <taxon>Bacteria</taxon>
        <taxon>Bacteria division WOR-3</taxon>
    </lineage>
</organism>
<evidence type="ECO:0000313" key="1">
    <source>
        <dbReference type="EMBL" id="KPK64728.1"/>
    </source>
</evidence>
<dbReference type="InterPro" id="IPR036388">
    <property type="entry name" value="WH-like_DNA-bd_sf"/>
</dbReference>
<name>A0A0S8FVN5_UNCW3</name>